<dbReference type="OrthoDB" id="9970435at2759"/>
<keyword evidence="4 7" id="KW-1133">Transmembrane helix</keyword>
<feature type="transmembrane region" description="Helical" evidence="7">
    <location>
        <begin position="600"/>
        <end position="621"/>
    </location>
</feature>
<dbReference type="EMBL" id="SEOQ01000421">
    <property type="protein sequence ID" value="TFY63335.1"/>
    <property type="molecule type" value="Genomic_DNA"/>
</dbReference>
<comment type="caution">
    <text evidence="10">The sequence shown here is derived from an EMBL/GenBank/DDBJ whole genome shotgun (WGS) entry which is preliminary data.</text>
</comment>
<feature type="region of interest" description="Disordered" evidence="6">
    <location>
        <begin position="54"/>
        <end position="125"/>
    </location>
</feature>
<evidence type="ECO:0000259" key="9">
    <source>
        <dbReference type="PROSITE" id="PS51382"/>
    </source>
</evidence>
<feature type="transmembrane region" description="Helical" evidence="7">
    <location>
        <begin position="654"/>
        <end position="673"/>
    </location>
</feature>
<accession>A0A4Y9YLN5</accession>
<feature type="compositionally biased region" description="Basic and acidic residues" evidence="6">
    <location>
        <begin position="865"/>
        <end position="874"/>
    </location>
</feature>
<evidence type="ECO:0000256" key="3">
    <source>
        <dbReference type="ARBA" id="ARBA00022692"/>
    </source>
</evidence>
<keyword evidence="3 7" id="KW-0812">Transmembrane</keyword>
<keyword evidence="5 7" id="KW-0472">Membrane</keyword>
<feature type="transmembrane region" description="Helical" evidence="7">
    <location>
        <begin position="730"/>
        <end position="751"/>
    </location>
</feature>
<organism evidence="10 11">
    <name type="scientific">Dentipellis fragilis</name>
    <dbReference type="NCBI Taxonomy" id="205917"/>
    <lineage>
        <taxon>Eukaryota</taxon>
        <taxon>Fungi</taxon>
        <taxon>Dikarya</taxon>
        <taxon>Basidiomycota</taxon>
        <taxon>Agaricomycotina</taxon>
        <taxon>Agaricomycetes</taxon>
        <taxon>Russulales</taxon>
        <taxon>Hericiaceae</taxon>
        <taxon>Dentipellis</taxon>
    </lineage>
</organism>
<feature type="domain" description="EXS" evidence="8">
    <location>
        <begin position="661"/>
        <end position="857"/>
    </location>
</feature>
<sequence>MKFARYLDDAQTPEWKRAYMYALAYSLRYAELTQLYFSDYRGLKKRITAVRRSLEGQAQPVHQESSDEKPLAEPTRVDISDTSTELDPSQDGDGEESSGDDDDGAPEEGANPHAETSANGTLADRIDRELELAEKMERLEGEESQRLESSMPKLPRRDSAAVTFPPGDASAEPTPAAQPTPSTPVATGTPSRRFGNIRRRVSTIQSHMSSATLPSANEPITLDRLLDGMSPVHLAFFDKLDRELAKIESFYLAREQEARERSTALMQQLVELKDHRRVFYEAHPEDHHPWSIPFLPGPSNPTSRHIRRALHHRPRIHVRRPSAPQTQEHGKAPERDNEKARTDAVAANVGLGGGPGQGMMGHQNGSASPRQKFDPEDYQYARKKLKQAVLEFYRGLEVLNNYRILNLTGFRKALKKFEKLTGTPVQGPYMKEKVEPCAFASGDIIQDIVKEMEEQFAARFTRGDKKRALVRLRAGSHHKTHHFSTFRTGFALGLAIPALVDGIVRSFQPDTRAALPGWDSLLFIYSIILVPSLFSFLVGLNLLVWNRARINYVFIFELDIRTRLDHREYFEIPAVVLATLCYSFWLSFARVGDPHIAPTTWPLIWLLFVAGLLINPLPILFRESRWWLIRNVARLLTSGTHRVEFTDFWMGDQFCSFLFTMSNLYFFACAYHVGFSSNTFASCSTRRRWGVPFVLASLPLFGGKYGAGILYYLCYFIWRHNGAADRGASFAFFCLFGTIYAIYASSWDFLMDWSLLRPHAKYRLLRSELVYSSYIPLYYFAIITNVLIRFIWVIYIPTKGPSFPLRSWIAAMLEILRRWQWNFYRLENEHMGNMDQYRVTREVPLPYSFDEVGHESDGEEDGEVERDLHIPAKQ</sequence>
<evidence type="ECO:0000256" key="7">
    <source>
        <dbReference type="SAM" id="Phobius"/>
    </source>
</evidence>
<evidence type="ECO:0000256" key="2">
    <source>
        <dbReference type="ARBA" id="ARBA00009665"/>
    </source>
</evidence>
<dbReference type="Proteomes" id="UP000298327">
    <property type="component" value="Unassembled WGS sequence"/>
</dbReference>
<dbReference type="Pfam" id="PF03105">
    <property type="entry name" value="SPX"/>
    <property type="match status" value="1"/>
</dbReference>
<feature type="compositionally biased region" description="Acidic residues" evidence="6">
    <location>
        <begin position="88"/>
        <end position="106"/>
    </location>
</feature>
<evidence type="ECO:0008006" key="12">
    <source>
        <dbReference type="Google" id="ProtNLM"/>
    </source>
</evidence>
<dbReference type="PANTHER" id="PTHR10783">
    <property type="entry name" value="XENOTROPIC AND POLYTROPIC RETROVIRUS RECEPTOR 1-RELATED"/>
    <property type="match status" value="1"/>
</dbReference>
<name>A0A4Y9YLN5_9AGAM</name>
<feature type="region of interest" description="Disordered" evidence="6">
    <location>
        <begin position="314"/>
        <end position="341"/>
    </location>
</feature>
<dbReference type="STRING" id="205917.A0A4Y9YLN5"/>
<dbReference type="GO" id="GO:0000822">
    <property type="term" value="F:inositol hexakisphosphate binding"/>
    <property type="evidence" value="ECO:0007669"/>
    <property type="project" value="TreeGrafter"/>
</dbReference>
<evidence type="ECO:0000256" key="5">
    <source>
        <dbReference type="ARBA" id="ARBA00023136"/>
    </source>
</evidence>
<dbReference type="PROSITE" id="PS51382">
    <property type="entry name" value="SPX"/>
    <property type="match status" value="1"/>
</dbReference>
<evidence type="ECO:0000256" key="6">
    <source>
        <dbReference type="SAM" id="MobiDB-lite"/>
    </source>
</evidence>
<comment type="subcellular location">
    <subcellularLocation>
        <location evidence="1">Membrane</location>
        <topology evidence="1">Multi-pass membrane protein</topology>
    </subcellularLocation>
</comment>
<dbReference type="GO" id="GO:0016036">
    <property type="term" value="P:cellular response to phosphate starvation"/>
    <property type="evidence" value="ECO:0007669"/>
    <property type="project" value="TreeGrafter"/>
</dbReference>
<feature type="transmembrane region" description="Helical" evidence="7">
    <location>
        <begin position="771"/>
        <end position="796"/>
    </location>
</feature>
<dbReference type="GO" id="GO:0005794">
    <property type="term" value="C:Golgi apparatus"/>
    <property type="evidence" value="ECO:0007669"/>
    <property type="project" value="TreeGrafter"/>
</dbReference>
<dbReference type="PROSITE" id="PS51380">
    <property type="entry name" value="EXS"/>
    <property type="match status" value="1"/>
</dbReference>
<protein>
    <recommendedName>
        <fullName evidence="12">SPX domain-containing protein</fullName>
    </recommendedName>
</protein>
<feature type="region of interest" description="Disordered" evidence="6">
    <location>
        <begin position="853"/>
        <end position="874"/>
    </location>
</feature>
<evidence type="ECO:0000313" key="10">
    <source>
        <dbReference type="EMBL" id="TFY63335.1"/>
    </source>
</evidence>
<dbReference type="InterPro" id="IPR004342">
    <property type="entry name" value="EXS_C"/>
</dbReference>
<proteinExistence type="inferred from homology"/>
<feature type="compositionally biased region" description="Basic and acidic residues" evidence="6">
    <location>
        <begin position="64"/>
        <end position="79"/>
    </location>
</feature>
<dbReference type="CDD" id="cd14475">
    <property type="entry name" value="SPX_SYG1_like"/>
    <property type="match status" value="1"/>
</dbReference>
<feature type="compositionally biased region" description="Basic and acidic residues" evidence="6">
    <location>
        <begin position="328"/>
        <end position="341"/>
    </location>
</feature>
<dbReference type="GO" id="GO:0005886">
    <property type="term" value="C:plasma membrane"/>
    <property type="evidence" value="ECO:0007669"/>
    <property type="project" value="TreeGrafter"/>
</dbReference>
<feature type="region of interest" description="Disordered" evidence="6">
    <location>
        <begin position="137"/>
        <end position="193"/>
    </location>
</feature>
<feature type="compositionally biased region" description="Basic and acidic residues" evidence="6">
    <location>
        <begin position="137"/>
        <end position="146"/>
    </location>
</feature>
<dbReference type="Pfam" id="PF03124">
    <property type="entry name" value="EXS"/>
    <property type="match status" value="2"/>
</dbReference>
<feature type="transmembrane region" description="Helical" evidence="7">
    <location>
        <begin position="569"/>
        <end position="588"/>
    </location>
</feature>
<reference evidence="10 11" key="1">
    <citation type="submission" date="2019-02" db="EMBL/GenBank/DDBJ databases">
        <title>Genome sequencing of the rare red list fungi Dentipellis fragilis.</title>
        <authorList>
            <person name="Buettner E."/>
            <person name="Kellner H."/>
        </authorList>
    </citation>
    <scope>NUCLEOTIDE SEQUENCE [LARGE SCALE GENOMIC DNA]</scope>
    <source>
        <strain evidence="10 11">DSM 105465</strain>
    </source>
</reference>
<dbReference type="PANTHER" id="PTHR10783:SF103">
    <property type="entry name" value="SOLUTE CARRIER FAMILY 53 MEMBER 1"/>
    <property type="match status" value="1"/>
</dbReference>
<dbReference type="InterPro" id="IPR004331">
    <property type="entry name" value="SPX_dom"/>
</dbReference>
<feature type="transmembrane region" description="Helical" evidence="7">
    <location>
        <begin position="522"/>
        <end position="548"/>
    </location>
</feature>
<dbReference type="AlphaFoldDB" id="A0A4Y9YLN5"/>
<evidence type="ECO:0000313" key="11">
    <source>
        <dbReference type="Proteomes" id="UP000298327"/>
    </source>
</evidence>
<dbReference type="GO" id="GO:0006817">
    <property type="term" value="P:phosphate ion transport"/>
    <property type="evidence" value="ECO:0007669"/>
    <property type="project" value="TreeGrafter"/>
</dbReference>
<feature type="domain" description="SPX" evidence="9">
    <location>
        <begin position="1"/>
        <end position="431"/>
    </location>
</feature>
<keyword evidence="11" id="KW-1185">Reference proteome</keyword>
<evidence type="ECO:0000259" key="8">
    <source>
        <dbReference type="PROSITE" id="PS51380"/>
    </source>
</evidence>
<feature type="transmembrane region" description="Helical" evidence="7">
    <location>
        <begin position="693"/>
        <end position="718"/>
    </location>
</feature>
<evidence type="ECO:0000256" key="1">
    <source>
        <dbReference type="ARBA" id="ARBA00004141"/>
    </source>
</evidence>
<comment type="similarity">
    <text evidence="2">Belongs to the SYG1 (TC 2.A.94) family.</text>
</comment>
<evidence type="ECO:0000256" key="4">
    <source>
        <dbReference type="ARBA" id="ARBA00022989"/>
    </source>
</evidence>
<gene>
    <name evidence="10" type="ORF">EVG20_g6362</name>
</gene>